<dbReference type="RefSeq" id="WP_092740776.1">
    <property type="nucleotide sequence ID" value="NZ_FNOV01000008.1"/>
</dbReference>
<protein>
    <submittedName>
        <fullName evidence="1">Uncharacterized protein</fullName>
    </submittedName>
</protein>
<organism evidence="1 2">
    <name type="scientific">Hymenobacter psychrophilus</name>
    <dbReference type="NCBI Taxonomy" id="651662"/>
    <lineage>
        <taxon>Bacteria</taxon>
        <taxon>Pseudomonadati</taxon>
        <taxon>Bacteroidota</taxon>
        <taxon>Cytophagia</taxon>
        <taxon>Cytophagales</taxon>
        <taxon>Hymenobacteraceae</taxon>
        <taxon>Hymenobacter</taxon>
    </lineage>
</organism>
<dbReference type="OrthoDB" id="20005at2"/>
<evidence type="ECO:0000313" key="1">
    <source>
        <dbReference type="EMBL" id="SDY39620.1"/>
    </source>
</evidence>
<dbReference type="Proteomes" id="UP000199249">
    <property type="component" value="Unassembled WGS sequence"/>
</dbReference>
<dbReference type="EMBL" id="FNOV01000008">
    <property type="protein sequence ID" value="SDY39620.1"/>
    <property type="molecule type" value="Genomic_DNA"/>
</dbReference>
<gene>
    <name evidence="1" type="ORF">SAMN04488069_10893</name>
</gene>
<sequence length="279" mass="31327">MAGNFEQQRHALSITHTYYDSSAVDDDGAYWANLDERFHDSAVFAPLFLEDDQYTHLVFYPIYSPSTFGIDLEFYNAAGEQVGRIANWRAVESTPDQFFTLDFRAAASQHFSPEHLRHFQGVNIIKHWPERGRIPTRLKFGLNVGQIGQAMNLPTNVCFNSQLANANLLTKPGTFKWSPILDGAHSVVVVLNGSAVKAYARTATLRLTFYREADQQTLSREAILPPFGQLRLAVATDTELREFLQAQPGWVTIQADSPFVTAWYFDFNPSGAVGGDHSF</sequence>
<dbReference type="AlphaFoldDB" id="A0A1H3JHY9"/>
<keyword evidence="2" id="KW-1185">Reference proteome</keyword>
<reference evidence="2" key="1">
    <citation type="submission" date="2016-10" db="EMBL/GenBank/DDBJ databases">
        <authorList>
            <person name="Varghese N."/>
            <person name="Submissions S."/>
        </authorList>
    </citation>
    <scope>NUCLEOTIDE SEQUENCE [LARGE SCALE GENOMIC DNA]</scope>
    <source>
        <strain evidence="2">CGMCC 1.8975</strain>
    </source>
</reference>
<proteinExistence type="predicted"/>
<evidence type="ECO:0000313" key="2">
    <source>
        <dbReference type="Proteomes" id="UP000199249"/>
    </source>
</evidence>
<accession>A0A1H3JHY9</accession>
<name>A0A1H3JHY9_9BACT</name>